<accession>A0A9J2PAW8</accession>
<evidence type="ECO:0000313" key="1">
    <source>
        <dbReference type="Proteomes" id="UP000036681"/>
    </source>
</evidence>
<organism evidence="1 2">
    <name type="scientific">Ascaris lumbricoides</name>
    <name type="common">Giant roundworm</name>
    <dbReference type="NCBI Taxonomy" id="6252"/>
    <lineage>
        <taxon>Eukaryota</taxon>
        <taxon>Metazoa</taxon>
        <taxon>Ecdysozoa</taxon>
        <taxon>Nematoda</taxon>
        <taxon>Chromadorea</taxon>
        <taxon>Rhabditida</taxon>
        <taxon>Spirurina</taxon>
        <taxon>Ascaridomorpha</taxon>
        <taxon>Ascaridoidea</taxon>
        <taxon>Ascarididae</taxon>
        <taxon>Ascaris</taxon>
    </lineage>
</organism>
<sequence>MVKSGIQLCIATALAGSRERSEVVAEEDGISSRASPSMTNVTPKIEGSSVKCISMLGVRVLSPSTSPLILRRCRGPKDSRAACVSSSSFPPSSSPSAYSLEHWNLMGYTELDDGLTVINQFCLPKPDKACSSPFFRSEGLRHFTEEESIESAGTSGTLDERCLANRAVTNISMTAADAWYATVVITDRMHQFLVHQMAQMWDEFLTEGER</sequence>
<protein>
    <submittedName>
        <fullName evidence="2">Uncharacterized protein</fullName>
    </submittedName>
</protein>
<reference evidence="2" key="1">
    <citation type="submission" date="2023-03" db="UniProtKB">
        <authorList>
            <consortium name="WormBaseParasite"/>
        </authorList>
    </citation>
    <scope>IDENTIFICATION</scope>
</reference>
<proteinExistence type="predicted"/>
<evidence type="ECO:0000313" key="2">
    <source>
        <dbReference type="WBParaSite" id="ALUE_0000703201-mRNA-1"/>
    </source>
</evidence>
<name>A0A9J2PAW8_ASCLU</name>
<dbReference type="WBParaSite" id="ALUE_0000703201-mRNA-1">
    <property type="protein sequence ID" value="ALUE_0000703201-mRNA-1"/>
    <property type="gene ID" value="ALUE_0000703201"/>
</dbReference>
<keyword evidence="1" id="KW-1185">Reference proteome</keyword>
<dbReference type="AlphaFoldDB" id="A0A9J2PAW8"/>
<dbReference type="Proteomes" id="UP000036681">
    <property type="component" value="Unplaced"/>
</dbReference>